<dbReference type="Pfam" id="PF03795">
    <property type="entry name" value="YCII"/>
    <property type="match status" value="1"/>
</dbReference>
<dbReference type="VEuPathDB" id="FungiDB:ATEG_02681"/>
<dbReference type="AlphaFoldDB" id="A0A5M3Z3F9"/>
<dbReference type="EMBL" id="BLJY01000005">
    <property type="protein sequence ID" value="GFF16585.1"/>
    <property type="molecule type" value="Genomic_DNA"/>
</dbReference>
<dbReference type="PANTHER" id="PTHR33606">
    <property type="entry name" value="PROTEIN YCII"/>
    <property type="match status" value="1"/>
</dbReference>
<comment type="caution">
    <text evidence="1">The sequence shown here is derived from an EMBL/GenBank/DDBJ whole genome shotgun (WGS) entry which is preliminary data.</text>
</comment>
<dbReference type="Proteomes" id="UP000452235">
    <property type="component" value="Unassembled WGS sequence"/>
</dbReference>
<reference evidence="1 2" key="1">
    <citation type="submission" date="2020-01" db="EMBL/GenBank/DDBJ databases">
        <title>Aspergillus terreus IFO 6365 whole genome shotgun sequence.</title>
        <authorList>
            <person name="Kanamasa S."/>
            <person name="Takahashi H."/>
        </authorList>
    </citation>
    <scope>NUCLEOTIDE SEQUENCE [LARGE SCALE GENOMIC DNA]</scope>
    <source>
        <strain evidence="1 2">IFO 6365</strain>
    </source>
</reference>
<accession>A0A5M3Z3F9</accession>
<dbReference type="InterPro" id="IPR005545">
    <property type="entry name" value="YCII"/>
</dbReference>
<keyword evidence="2" id="KW-1185">Reference proteome</keyword>
<evidence type="ECO:0000313" key="1">
    <source>
        <dbReference type="EMBL" id="GFF16585.1"/>
    </source>
</evidence>
<dbReference type="OrthoDB" id="5519740at2759"/>
<proteinExistence type="predicted"/>
<evidence type="ECO:0000313" key="2">
    <source>
        <dbReference type="Proteomes" id="UP000452235"/>
    </source>
</evidence>
<name>A0A5M3Z3F9_ASPTE</name>
<gene>
    <name evidence="1" type="ORF">ATEIFO6365_0005077700</name>
</gene>
<organism evidence="1 2">
    <name type="scientific">Aspergillus terreus</name>
    <dbReference type="NCBI Taxonomy" id="33178"/>
    <lineage>
        <taxon>Eukaryota</taxon>
        <taxon>Fungi</taxon>
        <taxon>Dikarya</taxon>
        <taxon>Ascomycota</taxon>
        <taxon>Pezizomycotina</taxon>
        <taxon>Eurotiomycetes</taxon>
        <taxon>Eurotiomycetidae</taxon>
        <taxon>Eurotiales</taxon>
        <taxon>Aspergillaceae</taxon>
        <taxon>Aspergillus</taxon>
        <taxon>Aspergillus subgen. Circumdati</taxon>
    </lineage>
</organism>
<dbReference type="InterPro" id="IPR051807">
    <property type="entry name" value="Sec-metab_biosynth-assoc"/>
</dbReference>
<sequence length="108" mass="11904">MAPKNEYLCILPDKPGALQKRLEVRPQHLEGVKPFVENGSVVMGGAMFDEHPAAGQTPSFKGSMLMVVAESKEEVMELIRKDIYSTSGVWDLENCQVIPFKSAVRVGL</sequence>
<dbReference type="PANTHER" id="PTHR33606:SF3">
    <property type="entry name" value="PROTEIN YCII"/>
    <property type="match status" value="1"/>
</dbReference>
<dbReference type="InterPro" id="IPR011008">
    <property type="entry name" value="Dimeric_a/b-barrel"/>
</dbReference>
<protein>
    <submittedName>
        <fullName evidence="1">YCII-related domain protein</fullName>
    </submittedName>
</protein>
<dbReference type="Gene3D" id="3.30.70.1060">
    <property type="entry name" value="Dimeric alpha+beta barrel"/>
    <property type="match status" value="1"/>
</dbReference>
<dbReference type="SUPFAM" id="SSF54909">
    <property type="entry name" value="Dimeric alpha+beta barrel"/>
    <property type="match status" value="1"/>
</dbReference>